<dbReference type="InterPro" id="IPR005770">
    <property type="entry name" value="PhnD"/>
</dbReference>
<gene>
    <name evidence="4" type="primary">phnD</name>
    <name evidence="4" type="ORF">ACFSNB_10385</name>
</gene>
<keyword evidence="2 3" id="KW-0732">Signal</keyword>
<name>A0ABW5CA99_9PROT</name>
<comment type="caution">
    <text evidence="4">The sequence shown here is derived from an EMBL/GenBank/DDBJ whole genome shotgun (WGS) entry which is preliminary data.</text>
</comment>
<evidence type="ECO:0000256" key="1">
    <source>
        <dbReference type="ARBA" id="ARBA00007162"/>
    </source>
</evidence>
<dbReference type="RefSeq" id="WP_377316210.1">
    <property type="nucleotide sequence ID" value="NZ_JBHUIY010000018.1"/>
</dbReference>
<dbReference type="SUPFAM" id="SSF53850">
    <property type="entry name" value="Periplasmic binding protein-like II"/>
    <property type="match status" value="1"/>
</dbReference>
<evidence type="ECO:0000313" key="4">
    <source>
        <dbReference type="EMBL" id="MFD2234214.1"/>
    </source>
</evidence>
<reference evidence="5" key="1">
    <citation type="journal article" date="2019" name="Int. J. Syst. Evol. Microbiol.">
        <title>The Global Catalogue of Microorganisms (GCM) 10K type strain sequencing project: providing services to taxonomists for standard genome sequencing and annotation.</title>
        <authorList>
            <consortium name="The Broad Institute Genomics Platform"/>
            <consortium name="The Broad Institute Genome Sequencing Center for Infectious Disease"/>
            <person name="Wu L."/>
            <person name="Ma J."/>
        </authorList>
    </citation>
    <scope>NUCLEOTIDE SEQUENCE [LARGE SCALE GENOMIC DNA]</scope>
    <source>
        <strain evidence="5">KCTC 15012</strain>
    </source>
</reference>
<protein>
    <submittedName>
        <fullName evidence="4">Phosphate/phosphite/phosphonate ABC transporter substrate-binding protein</fullName>
    </submittedName>
</protein>
<sequence>MSPPRRRGARALAAALLLALALWPGLALAGPAGEGGLGFALLVVRSQAEAEQAWRPLLVRLSAWLGVAVEPHWYSDYAGAVWAMRTGRDQFGHFGNKAAIEAVDKAGGRVFAAPAGPRGPSVYHSVLVVRRDARFASLEALLAGAGGVTLALGDPNSTSGTVVPRQTLFHPRGIEPRERFLRVTAGTHPDNLAAVEAGRVDAALVSSKAVEALARARPERAAALRELWRSPPIPADPLLWRDDLASPLKSSVRAFFLQLGRPAPGKSPATLAAERAELARLDLAESDHPDQGGFIAADDRYLLPVRRLDLLESRWRLTHGPAVGAAEAVDTRLAEIDRRLADLDSLPAGADPAGGRRRE</sequence>
<dbReference type="Gene3D" id="3.40.190.10">
    <property type="entry name" value="Periplasmic binding protein-like II"/>
    <property type="match status" value="2"/>
</dbReference>
<accession>A0ABW5CA99</accession>
<keyword evidence="5" id="KW-1185">Reference proteome</keyword>
<dbReference type="PANTHER" id="PTHR35841:SF1">
    <property type="entry name" value="PHOSPHONATES-BINDING PERIPLASMIC PROTEIN"/>
    <property type="match status" value="1"/>
</dbReference>
<dbReference type="Proteomes" id="UP001597296">
    <property type="component" value="Unassembled WGS sequence"/>
</dbReference>
<evidence type="ECO:0000313" key="5">
    <source>
        <dbReference type="Proteomes" id="UP001597296"/>
    </source>
</evidence>
<dbReference type="PANTHER" id="PTHR35841">
    <property type="entry name" value="PHOSPHONATES-BINDING PERIPLASMIC PROTEIN"/>
    <property type="match status" value="1"/>
</dbReference>
<dbReference type="Pfam" id="PF12974">
    <property type="entry name" value="Phosphonate-bd"/>
    <property type="match status" value="1"/>
</dbReference>
<evidence type="ECO:0000256" key="3">
    <source>
        <dbReference type="SAM" id="SignalP"/>
    </source>
</evidence>
<dbReference type="NCBIfam" id="TIGR01098">
    <property type="entry name" value="3A0109s03R"/>
    <property type="match status" value="1"/>
</dbReference>
<feature type="chain" id="PRO_5047305745" evidence="3">
    <location>
        <begin position="30"/>
        <end position="359"/>
    </location>
</feature>
<feature type="signal peptide" evidence="3">
    <location>
        <begin position="1"/>
        <end position="29"/>
    </location>
</feature>
<dbReference type="EMBL" id="JBHUIY010000018">
    <property type="protein sequence ID" value="MFD2234214.1"/>
    <property type="molecule type" value="Genomic_DNA"/>
</dbReference>
<comment type="similarity">
    <text evidence="1">Belongs to the phosphate/phosphite/phosphonate binding protein family.</text>
</comment>
<evidence type="ECO:0000256" key="2">
    <source>
        <dbReference type="ARBA" id="ARBA00022729"/>
    </source>
</evidence>
<proteinExistence type="inferred from homology"/>
<organism evidence="4 5">
    <name type="scientific">Phaeospirillum tilakii</name>
    <dbReference type="NCBI Taxonomy" id="741673"/>
    <lineage>
        <taxon>Bacteria</taxon>
        <taxon>Pseudomonadati</taxon>
        <taxon>Pseudomonadota</taxon>
        <taxon>Alphaproteobacteria</taxon>
        <taxon>Rhodospirillales</taxon>
        <taxon>Rhodospirillaceae</taxon>
        <taxon>Phaeospirillum</taxon>
    </lineage>
</organism>